<dbReference type="Pfam" id="PF00563">
    <property type="entry name" value="EAL"/>
    <property type="match status" value="1"/>
</dbReference>
<protein>
    <submittedName>
        <fullName evidence="2">EAL and modified HD-GYP domain-containing signal transduction protein</fullName>
    </submittedName>
</protein>
<dbReference type="RefSeq" id="WP_183728617.1">
    <property type="nucleotide sequence ID" value="NZ_JACHID010000001.1"/>
</dbReference>
<feature type="domain" description="HDOD" evidence="1">
    <location>
        <begin position="203"/>
        <end position="397"/>
    </location>
</feature>
<accession>A0A7W7Y2L6</accession>
<dbReference type="SUPFAM" id="SSF141868">
    <property type="entry name" value="EAL domain-like"/>
    <property type="match status" value="1"/>
</dbReference>
<dbReference type="Pfam" id="PF08668">
    <property type="entry name" value="HDOD"/>
    <property type="match status" value="1"/>
</dbReference>
<dbReference type="Gene3D" id="1.10.3210.10">
    <property type="entry name" value="Hypothetical protein af1432"/>
    <property type="match status" value="1"/>
</dbReference>
<evidence type="ECO:0000313" key="3">
    <source>
        <dbReference type="Proteomes" id="UP000528322"/>
    </source>
</evidence>
<proteinExistence type="predicted"/>
<dbReference type="EMBL" id="JACHID010000001">
    <property type="protein sequence ID" value="MBB5020931.1"/>
    <property type="molecule type" value="Genomic_DNA"/>
</dbReference>
<name>A0A7W7Y2L6_9BACT</name>
<dbReference type="Proteomes" id="UP000528322">
    <property type="component" value="Unassembled WGS sequence"/>
</dbReference>
<dbReference type="PANTHER" id="PTHR33525">
    <property type="match status" value="1"/>
</dbReference>
<dbReference type="PIRSF" id="PIRSF003180">
    <property type="entry name" value="DiGMPpdiest_YuxH"/>
    <property type="match status" value="1"/>
</dbReference>
<dbReference type="InterPro" id="IPR052340">
    <property type="entry name" value="RNase_Y/CdgJ"/>
</dbReference>
<dbReference type="PANTHER" id="PTHR33525:SF4">
    <property type="entry name" value="CYCLIC DI-GMP PHOSPHODIESTERASE CDGJ"/>
    <property type="match status" value="1"/>
</dbReference>
<dbReference type="PROSITE" id="PS51833">
    <property type="entry name" value="HDOD"/>
    <property type="match status" value="1"/>
</dbReference>
<reference evidence="2 3" key="1">
    <citation type="submission" date="2020-08" db="EMBL/GenBank/DDBJ databases">
        <title>Genomic Encyclopedia of Type Strains, Phase IV (KMG-IV): sequencing the most valuable type-strain genomes for metagenomic binning, comparative biology and taxonomic classification.</title>
        <authorList>
            <person name="Goeker M."/>
        </authorList>
    </citation>
    <scope>NUCLEOTIDE SEQUENCE [LARGE SCALE GENOMIC DNA]</scope>
    <source>
        <strain evidence="2 3">DSM 22071</strain>
    </source>
</reference>
<dbReference type="AlphaFoldDB" id="A0A7W7Y2L6"/>
<sequence length="416" mass="47746">MSEVFIGRQPIIDSDQKEIAYELFFRQGMMNKAIISDEKIVNAKMVANILGNFGIKKTLGDKAGFINVDNSFFLQDFVDLIPKDKLILEILAKTDVDENFLAKMDSYKKSGFLFALGDFEFENWYIERFGPLIKKANFIKIDVQKTSLSRLESKMPILRKLPAKIIAEKVETWDTFEYCRKFGFDFFQGYFYAQPEVLRCEEFTPAKGPILRLIRLLNQSSDVETIAAHFKYQPELSFTLLRYMNSGAMNFTSPIRSIGHAISLLGLKKLKSWLMLMNFAYPESSASVQKKEDSLYENILLRAKLTEELVKRYRDGQYAKVADSAYFVGLLSRAEEALKIPCEEILRNILIPPDMSAAVLKYKGVLGKILYAVICEEKRNHAEMYDILESLGISPVVFDEAMNASHEWLNEKMNQS</sequence>
<evidence type="ECO:0000259" key="1">
    <source>
        <dbReference type="PROSITE" id="PS51833"/>
    </source>
</evidence>
<dbReference type="SMART" id="SM00052">
    <property type="entry name" value="EAL"/>
    <property type="match status" value="1"/>
</dbReference>
<dbReference type="InterPro" id="IPR014408">
    <property type="entry name" value="dGMP_Pdiesterase_EAL/HD-GYP"/>
</dbReference>
<dbReference type="InterPro" id="IPR035919">
    <property type="entry name" value="EAL_sf"/>
</dbReference>
<comment type="caution">
    <text evidence="2">The sequence shown here is derived from an EMBL/GenBank/DDBJ whole genome shotgun (WGS) entry which is preliminary data.</text>
</comment>
<dbReference type="SUPFAM" id="SSF109604">
    <property type="entry name" value="HD-domain/PDEase-like"/>
    <property type="match status" value="1"/>
</dbReference>
<dbReference type="InterPro" id="IPR013976">
    <property type="entry name" value="HDOD"/>
</dbReference>
<keyword evidence="3" id="KW-1185">Reference proteome</keyword>
<dbReference type="Gene3D" id="3.20.20.450">
    <property type="entry name" value="EAL domain"/>
    <property type="match status" value="1"/>
</dbReference>
<organism evidence="2 3">
    <name type="scientific">Desulfurispira natronophila</name>
    <dbReference type="NCBI Taxonomy" id="682562"/>
    <lineage>
        <taxon>Bacteria</taxon>
        <taxon>Pseudomonadati</taxon>
        <taxon>Chrysiogenota</taxon>
        <taxon>Chrysiogenia</taxon>
        <taxon>Chrysiogenales</taxon>
        <taxon>Chrysiogenaceae</taxon>
        <taxon>Desulfurispira</taxon>
    </lineage>
</organism>
<evidence type="ECO:0000313" key="2">
    <source>
        <dbReference type="EMBL" id="MBB5020931.1"/>
    </source>
</evidence>
<dbReference type="InterPro" id="IPR001633">
    <property type="entry name" value="EAL_dom"/>
</dbReference>
<gene>
    <name evidence="2" type="ORF">HNR37_000234</name>
</gene>